<gene>
    <name evidence="25" type="ORF">BCV69DRAFT_267221</name>
</gene>
<dbReference type="RefSeq" id="XP_025350613.1">
    <property type="nucleotide sequence ID" value="XM_025490824.1"/>
</dbReference>
<dbReference type="EC" id="5.6.2.3" evidence="17"/>
<dbReference type="InterPro" id="IPR006555">
    <property type="entry name" value="ATP-dep_Helicase_C"/>
</dbReference>
<evidence type="ECO:0000256" key="6">
    <source>
        <dbReference type="ARBA" id="ARBA00022723"/>
    </source>
</evidence>
<keyword evidence="6" id="KW-0479">Metal-binding</keyword>
<dbReference type="AlphaFoldDB" id="A0A316UHP8"/>
<feature type="coiled-coil region" evidence="22">
    <location>
        <begin position="111"/>
        <end position="145"/>
    </location>
</feature>
<dbReference type="Gene3D" id="3.40.50.300">
    <property type="entry name" value="P-loop containing nucleotide triphosphate hydrolases"/>
    <property type="match status" value="3"/>
</dbReference>
<evidence type="ECO:0000256" key="10">
    <source>
        <dbReference type="ARBA" id="ARBA00022840"/>
    </source>
</evidence>
<dbReference type="OrthoDB" id="267079at2759"/>
<evidence type="ECO:0000256" key="18">
    <source>
        <dbReference type="ARBA" id="ARBA00044998"/>
    </source>
</evidence>
<evidence type="ECO:0000256" key="16">
    <source>
        <dbReference type="ARBA" id="ARBA00029709"/>
    </source>
</evidence>
<dbReference type="EMBL" id="KZ819322">
    <property type="protein sequence ID" value="PWN23453.1"/>
    <property type="molecule type" value="Genomic_DNA"/>
</dbReference>
<dbReference type="GO" id="GO:0005634">
    <property type="term" value="C:nucleus"/>
    <property type="evidence" value="ECO:0007669"/>
    <property type="project" value="UniProtKB-SubCell"/>
</dbReference>
<evidence type="ECO:0000256" key="8">
    <source>
        <dbReference type="ARBA" id="ARBA00022801"/>
    </source>
</evidence>
<protein>
    <recommendedName>
        <fullName evidence="5">ATP-dependent DNA helicase CHL1</fullName>
        <ecNumber evidence="17">5.6.2.3</ecNumber>
    </recommendedName>
    <alternativeName>
        <fullName evidence="4">ATP-dependent DNA helicase chl1</fullName>
    </alternativeName>
    <alternativeName>
        <fullName evidence="16">Chromosome loss protein 1</fullName>
    </alternativeName>
    <alternativeName>
        <fullName evidence="18 19">DNA 5'-3' helicase CHL1</fullName>
    </alternativeName>
</protein>
<evidence type="ECO:0000256" key="13">
    <source>
        <dbReference type="ARBA" id="ARBA00023235"/>
    </source>
</evidence>
<dbReference type="GO" id="GO:0016818">
    <property type="term" value="F:hydrolase activity, acting on acid anhydrides, in phosphorus-containing anhydrides"/>
    <property type="evidence" value="ECO:0007669"/>
    <property type="project" value="InterPro"/>
</dbReference>
<evidence type="ECO:0000313" key="26">
    <source>
        <dbReference type="Proteomes" id="UP000245942"/>
    </source>
</evidence>
<dbReference type="GO" id="GO:0034085">
    <property type="term" value="P:establishment of sister chromatid cohesion"/>
    <property type="evidence" value="ECO:0007669"/>
    <property type="project" value="TreeGrafter"/>
</dbReference>
<sequence length="931" mass="101602">MAPSSVEPRPLPRNAAVDSSARLPTPARTGAAFSFPYATPYSIQLDIMTALFEAIEGRKVAVFESPTGTGKSLSLICATFTWLRDNEKRREAIALDEGDGGPDAEPAWVRRQAAERKRRDLTRHEEELKERIAAVKVKEAELRKRALRDAKLGSARFAKKQRLDESGTDDDVPSDDDAFLPSDSPADASSSASGQPAWHALTSSSDDDANLSPAVRALMAQFSGPSTSDLEELPETTPKVIYASRTHSQLTQFVAELKKTSFGKDVQVKEGSMGESEAIPAIRTIPLGSRKQMCINEDVQKMGAKAGAEAMNEACRELASSKEKSKRCQFLPPTDAIGRAQVLDFRDRALAQVRDIEDLVQVGKEMKTCPYYAGRTAARQAELVTLPYNLLLQKTARESLGISLDDAVILIDESHNLIDTILGVYSCTITSTQLTVAKAQINEYLRRFASRLRGESEMHLRTLRRLLEGLERVAKQWAEGARSGKEEVWTASKMVEAMGGNLDTINFGKLESFLKESHIARKVSGYAEKVAERASKAKEEGPRVVKGARSTTTGTTLPAGPLPPSAIAAMHNIESFVLSLSNRAQDGRVLLSLLPAAEGRSLGPYASMAPVVSLKYQLLNPSESFSSLITAARAIVMAGGTMEPISDVRKQLLPSLPNERWSTFSCGHIVPSENLFCSIVPSGPRGIPFDFTYGKRGDTALLDDLGNAIANFAALIPHGVVVFLPSYKLLDELVARWKETGTWTRLQSRKALFTEPKLASEVEATLQAYTSAIEDVKTASTVTGSLLFAVVGAKLSEGINFSDRLARAVIMVGMPFPNSQSPELMERMKYVRSLKKKSALEPASLASREDPGQALYLSLCLKAVNQSIGRAIRHQGDFASLLLLDGRYARKEIRNGLPGWIRDEVKVQEGFGGAMKDLGAWWRAKRANNMV</sequence>
<evidence type="ECO:0000256" key="20">
    <source>
        <dbReference type="ARBA" id="ARBA00045702"/>
    </source>
</evidence>
<feature type="compositionally biased region" description="Low complexity" evidence="23">
    <location>
        <begin position="179"/>
        <end position="197"/>
    </location>
</feature>
<evidence type="ECO:0000256" key="4">
    <source>
        <dbReference type="ARBA" id="ARBA00016387"/>
    </source>
</evidence>
<evidence type="ECO:0000256" key="19">
    <source>
        <dbReference type="ARBA" id="ARBA00045008"/>
    </source>
</evidence>
<dbReference type="Pfam" id="PF06733">
    <property type="entry name" value="DEAD_2"/>
    <property type="match status" value="1"/>
</dbReference>
<keyword evidence="14" id="KW-0539">Nucleus</keyword>
<evidence type="ECO:0000256" key="23">
    <source>
        <dbReference type="SAM" id="MobiDB-lite"/>
    </source>
</evidence>
<dbReference type="NCBIfam" id="TIGR00604">
    <property type="entry name" value="rad3"/>
    <property type="match status" value="1"/>
</dbReference>
<feature type="region of interest" description="Disordered" evidence="23">
    <location>
        <begin position="159"/>
        <end position="205"/>
    </location>
</feature>
<evidence type="ECO:0000259" key="24">
    <source>
        <dbReference type="PROSITE" id="PS51193"/>
    </source>
</evidence>
<keyword evidence="11" id="KW-0408">Iron</keyword>
<dbReference type="GO" id="GO:0051536">
    <property type="term" value="F:iron-sulfur cluster binding"/>
    <property type="evidence" value="ECO:0007669"/>
    <property type="project" value="UniProtKB-KW"/>
</dbReference>
<comment type="cofactor">
    <cofactor evidence="1">
        <name>[4Fe-4S] cluster</name>
        <dbReference type="ChEBI" id="CHEBI:49883"/>
    </cofactor>
</comment>
<dbReference type="PANTHER" id="PTHR11472:SF41">
    <property type="entry name" value="ATP-DEPENDENT DNA HELICASE DDX11-RELATED"/>
    <property type="match status" value="1"/>
</dbReference>
<keyword evidence="10" id="KW-0067">ATP-binding</keyword>
<evidence type="ECO:0000256" key="11">
    <source>
        <dbReference type="ARBA" id="ARBA00023004"/>
    </source>
</evidence>
<keyword evidence="13" id="KW-0413">Isomerase</keyword>
<dbReference type="InterPro" id="IPR027417">
    <property type="entry name" value="P-loop_NTPase"/>
</dbReference>
<accession>A0A316UHP8</accession>
<dbReference type="PANTHER" id="PTHR11472">
    <property type="entry name" value="DNA REPAIR DEAD HELICASE RAD3/XP-D SUBFAMILY MEMBER"/>
    <property type="match status" value="1"/>
</dbReference>
<dbReference type="InterPro" id="IPR010614">
    <property type="entry name" value="RAD3-like_helicase_DEAD"/>
</dbReference>
<feature type="compositionally biased region" description="Acidic residues" evidence="23">
    <location>
        <begin position="166"/>
        <end position="178"/>
    </location>
</feature>
<dbReference type="InterPro" id="IPR006554">
    <property type="entry name" value="Helicase-like_DEXD_c2"/>
</dbReference>
<dbReference type="STRING" id="1684307.A0A316UHP8"/>
<evidence type="ECO:0000256" key="7">
    <source>
        <dbReference type="ARBA" id="ARBA00022741"/>
    </source>
</evidence>
<dbReference type="SMART" id="SM00488">
    <property type="entry name" value="DEXDc2"/>
    <property type="match status" value="1"/>
</dbReference>
<evidence type="ECO:0000256" key="3">
    <source>
        <dbReference type="ARBA" id="ARBA00008435"/>
    </source>
</evidence>
<dbReference type="InterPro" id="IPR014013">
    <property type="entry name" value="Helic_SF1/SF2_ATP-bd_DinG/Rad3"/>
</dbReference>
<dbReference type="SUPFAM" id="SSF52540">
    <property type="entry name" value="P-loop containing nucleoside triphosphate hydrolases"/>
    <property type="match status" value="1"/>
</dbReference>
<proteinExistence type="inferred from homology"/>
<evidence type="ECO:0000256" key="22">
    <source>
        <dbReference type="SAM" id="Coils"/>
    </source>
</evidence>
<keyword evidence="15" id="KW-0131">Cell cycle</keyword>
<organism evidence="25 26">
    <name type="scientific">Pseudomicrostroma glucosiphilum</name>
    <dbReference type="NCBI Taxonomy" id="1684307"/>
    <lineage>
        <taxon>Eukaryota</taxon>
        <taxon>Fungi</taxon>
        <taxon>Dikarya</taxon>
        <taxon>Basidiomycota</taxon>
        <taxon>Ustilaginomycotina</taxon>
        <taxon>Exobasidiomycetes</taxon>
        <taxon>Microstromatales</taxon>
        <taxon>Microstromatales incertae sedis</taxon>
        <taxon>Pseudomicrostroma</taxon>
    </lineage>
</organism>
<dbReference type="Proteomes" id="UP000245942">
    <property type="component" value="Unassembled WGS sequence"/>
</dbReference>
<dbReference type="PROSITE" id="PS51193">
    <property type="entry name" value="HELICASE_ATP_BIND_2"/>
    <property type="match status" value="1"/>
</dbReference>
<comment type="catalytic activity">
    <reaction evidence="21">
        <text>ATP + H2O = ADP + phosphate + H(+)</text>
        <dbReference type="Rhea" id="RHEA:13065"/>
        <dbReference type="ChEBI" id="CHEBI:15377"/>
        <dbReference type="ChEBI" id="CHEBI:15378"/>
        <dbReference type="ChEBI" id="CHEBI:30616"/>
        <dbReference type="ChEBI" id="CHEBI:43474"/>
        <dbReference type="ChEBI" id="CHEBI:456216"/>
        <dbReference type="EC" id="5.6.2.3"/>
    </reaction>
</comment>
<keyword evidence="9 25" id="KW-0347">Helicase</keyword>
<comment type="subcellular location">
    <subcellularLocation>
        <location evidence="2">Nucleus</location>
    </subcellularLocation>
</comment>
<comment type="similarity">
    <text evidence="3">Belongs to the DEAD box helicase family. DEAH subfamily. DDX11/CHL1 sub-subfamily.</text>
</comment>
<evidence type="ECO:0000256" key="1">
    <source>
        <dbReference type="ARBA" id="ARBA00001966"/>
    </source>
</evidence>
<feature type="region of interest" description="Disordered" evidence="23">
    <location>
        <begin position="1"/>
        <end position="23"/>
    </location>
</feature>
<keyword evidence="8" id="KW-0378">Hydrolase</keyword>
<evidence type="ECO:0000256" key="2">
    <source>
        <dbReference type="ARBA" id="ARBA00004123"/>
    </source>
</evidence>
<evidence type="ECO:0000256" key="12">
    <source>
        <dbReference type="ARBA" id="ARBA00023014"/>
    </source>
</evidence>
<dbReference type="Pfam" id="PF13307">
    <property type="entry name" value="Helicase_C_2"/>
    <property type="match status" value="1"/>
</dbReference>
<dbReference type="SMART" id="SM00491">
    <property type="entry name" value="HELICc2"/>
    <property type="match status" value="1"/>
</dbReference>
<evidence type="ECO:0000256" key="21">
    <source>
        <dbReference type="ARBA" id="ARBA00048954"/>
    </source>
</evidence>
<dbReference type="GO" id="GO:0043139">
    <property type="term" value="F:5'-3' DNA helicase activity"/>
    <property type="evidence" value="ECO:0007669"/>
    <property type="project" value="UniProtKB-EC"/>
</dbReference>
<evidence type="ECO:0000256" key="14">
    <source>
        <dbReference type="ARBA" id="ARBA00023242"/>
    </source>
</evidence>
<keyword evidence="22" id="KW-0175">Coiled coil</keyword>
<dbReference type="GO" id="GO:0046872">
    <property type="term" value="F:metal ion binding"/>
    <property type="evidence" value="ECO:0007669"/>
    <property type="project" value="UniProtKB-KW"/>
</dbReference>
<feature type="domain" description="Helicase ATP-binding" evidence="24">
    <location>
        <begin position="30"/>
        <end position="464"/>
    </location>
</feature>
<evidence type="ECO:0000256" key="17">
    <source>
        <dbReference type="ARBA" id="ARBA00044969"/>
    </source>
</evidence>
<dbReference type="InterPro" id="IPR045028">
    <property type="entry name" value="DinG/Rad3-like"/>
</dbReference>
<comment type="function">
    <text evidence="20">ATP-dependent DNA helicase important for chromosome transmission and normal cell cycle progression in G(2)/M. May have a role in changing DNA topology to allow the loading of proteins involved in maintaining sister chromatid cohesion in the vicinity of the centromeres. Has a specific role in chromosome segregation during meiosis II.</text>
</comment>
<evidence type="ECO:0000256" key="9">
    <source>
        <dbReference type="ARBA" id="ARBA00022806"/>
    </source>
</evidence>
<dbReference type="GO" id="GO:0003677">
    <property type="term" value="F:DNA binding"/>
    <property type="evidence" value="ECO:0007669"/>
    <property type="project" value="InterPro"/>
</dbReference>
<dbReference type="GO" id="GO:0005524">
    <property type="term" value="F:ATP binding"/>
    <property type="evidence" value="ECO:0007669"/>
    <property type="project" value="UniProtKB-KW"/>
</dbReference>
<dbReference type="GeneID" id="37012558"/>
<dbReference type="CDD" id="cd18788">
    <property type="entry name" value="SF2_C_XPD"/>
    <property type="match status" value="1"/>
</dbReference>
<evidence type="ECO:0000256" key="15">
    <source>
        <dbReference type="ARBA" id="ARBA00023306"/>
    </source>
</evidence>
<dbReference type="InterPro" id="IPR013020">
    <property type="entry name" value="Rad3/Chl1-like"/>
</dbReference>
<keyword evidence="7" id="KW-0547">Nucleotide-binding</keyword>
<feature type="region of interest" description="Disordered" evidence="23">
    <location>
        <begin position="537"/>
        <end position="560"/>
    </location>
</feature>
<feature type="compositionally biased region" description="Low complexity" evidence="23">
    <location>
        <begin position="550"/>
        <end position="559"/>
    </location>
</feature>
<keyword evidence="12" id="KW-0411">Iron-sulfur</keyword>
<evidence type="ECO:0000256" key="5">
    <source>
        <dbReference type="ARBA" id="ARBA00017386"/>
    </source>
</evidence>
<reference evidence="25 26" key="1">
    <citation type="journal article" date="2018" name="Mol. Biol. Evol.">
        <title>Broad Genomic Sampling Reveals a Smut Pathogenic Ancestry of the Fungal Clade Ustilaginomycotina.</title>
        <authorList>
            <person name="Kijpornyongpan T."/>
            <person name="Mondo S.J."/>
            <person name="Barry K."/>
            <person name="Sandor L."/>
            <person name="Lee J."/>
            <person name="Lipzen A."/>
            <person name="Pangilinan J."/>
            <person name="LaButti K."/>
            <person name="Hainaut M."/>
            <person name="Henrissat B."/>
            <person name="Grigoriev I.V."/>
            <person name="Spatafora J.W."/>
            <person name="Aime M.C."/>
        </authorList>
    </citation>
    <scope>NUCLEOTIDE SEQUENCE [LARGE SCALE GENOMIC DNA]</scope>
    <source>
        <strain evidence="25 26">MCA 4718</strain>
    </source>
</reference>
<keyword evidence="26" id="KW-1185">Reference proteome</keyword>
<dbReference type="GO" id="GO:0006139">
    <property type="term" value="P:nucleobase-containing compound metabolic process"/>
    <property type="evidence" value="ECO:0007669"/>
    <property type="project" value="InterPro"/>
</dbReference>
<name>A0A316UHP8_9BASI</name>
<evidence type="ECO:0000313" key="25">
    <source>
        <dbReference type="EMBL" id="PWN23453.1"/>
    </source>
</evidence>